<feature type="compositionally biased region" description="Low complexity" evidence="1">
    <location>
        <begin position="258"/>
        <end position="269"/>
    </location>
</feature>
<protein>
    <submittedName>
        <fullName evidence="2">Uncharacterized protein</fullName>
    </submittedName>
</protein>
<evidence type="ECO:0000256" key="1">
    <source>
        <dbReference type="SAM" id="MobiDB-lite"/>
    </source>
</evidence>
<feature type="compositionally biased region" description="Gly residues" evidence="1">
    <location>
        <begin position="1"/>
        <end position="11"/>
    </location>
</feature>
<feature type="compositionally biased region" description="Basic and acidic residues" evidence="1">
    <location>
        <begin position="186"/>
        <end position="195"/>
    </location>
</feature>
<feature type="compositionally biased region" description="Low complexity" evidence="1">
    <location>
        <begin position="196"/>
        <end position="209"/>
    </location>
</feature>
<dbReference type="VEuPathDB" id="VectorBase:ACON2_029424"/>
<feature type="compositionally biased region" description="Polar residues" evidence="1">
    <location>
        <begin position="210"/>
        <end position="222"/>
    </location>
</feature>
<organism evidence="2">
    <name type="scientific">Anopheles coluzzii</name>
    <name type="common">African malaria mosquito</name>
    <dbReference type="NCBI Taxonomy" id="1518534"/>
    <lineage>
        <taxon>Eukaryota</taxon>
        <taxon>Metazoa</taxon>
        <taxon>Ecdysozoa</taxon>
        <taxon>Arthropoda</taxon>
        <taxon>Hexapoda</taxon>
        <taxon>Insecta</taxon>
        <taxon>Pterygota</taxon>
        <taxon>Neoptera</taxon>
        <taxon>Endopterygota</taxon>
        <taxon>Diptera</taxon>
        <taxon>Nematocera</taxon>
        <taxon>Culicoidea</taxon>
        <taxon>Culicidae</taxon>
        <taxon>Anophelinae</taxon>
        <taxon>Anopheles</taxon>
    </lineage>
</organism>
<dbReference type="EnsemblMetazoa" id="ACOM035352-RA">
    <property type="protein sequence ID" value="ACOM035352-PA.1"/>
    <property type="gene ID" value="ACOM035352"/>
</dbReference>
<evidence type="ECO:0000313" key="2">
    <source>
        <dbReference type="EnsemblMetazoa" id="ACOM035352-PA.1"/>
    </source>
</evidence>
<sequence>MAGPSGGGWGHGPPPVNKRGRQAPEWLDPANVHGELRYLILAPQKGFAIPKNAFLIEKSLSPFVGPIEPCVPMDQGARYLMKTRSREQFDKLLAIKKLIDGTPVEITSDRARNTVQCVMVTPCLDGLTDEEILAQIEGTKIVEVKRFMRKVDGAVKPTNAYLLRIQELIEERDFFKSQVQSRRKDKHTENADSNHTDSNSDSNAGANSNHDTNMETNVEQNIDTNNTNANNNTNTDANVATQKDSKTSTPIGPKRKASPSSSSYSTVDTTSEEKIPHGNNSTPSKTKSHKRGKRRSNKRKTGFRY</sequence>
<feature type="compositionally biased region" description="Low complexity" evidence="1">
    <location>
        <begin position="223"/>
        <end position="238"/>
    </location>
</feature>
<name>A0A8W7PR04_ANOCL</name>
<dbReference type="Proteomes" id="UP000075882">
    <property type="component" value="Unassembled WGS sequence"/>
</dbReference>
<feature type="compositionally biased region" description="Polar residues" evidence="1">
    <location>
        <begin position="239"/>
        <end position="250"/>
    </location>
</feature>
<feature type="region of interest" description="Disordered" evidence="1">
    <location>
        <begin position="1"/>
        <end position="23"/>
    </location>
</feature>
<feature type="compositionally biased region" description="Basic residues" evidence="1">
    <location>
        <begin position="286"/>
        <end position="305"/>
    </location>
</feature>
<dbReference type="AlphaFoldDB" id="A0A8W7PR04"/>
<reference evidence="2" key="1">
    <citation type="submission" date="2022-08" db="UniProtKB">
        <authorList>
            <consortium name="EnsemblMetazoa"/>
        </authorList>
    </citation>
    <scope>IDENTIFICATION</scope>
</reference>
<accession>A0A8W7PR04</accession>
<proteinExistence type="predicted"/>
<feature type="region of interest" description="Disordered" evidence="1">
    <location>
        <begin position="179"/>
        <end position="305"/>
    </location>
</feature>